<evidence type="ECO:0000313" key="2">
    <source>
        <dbReference type="EMBL" id="KAG0560312.1"/>
    </source>
</evidence>
<feature type="chain" id="PRO_5035829277" evidence="1">
    <location>
        <begin position="19"/>
        <end position="56"/>
    </location>
</feature>
<organism evidence="2 3">
    <name type="scientific">Ceratodon purpureus</name>
    <name type="common">Fire moss</name>
    <name type="synonym">Dicranum purpureum</name>
    <dbReference type="NCBI Taxonomy" id="3225"/>
    <lineage>
        <taxon>Eukaryota</taxon>
        <taxon>Viridiplantae</taxon>
        <taxon>Streptophyta</taxon>
        <taxon>Embryophyta</taxon>
        <taxon>Bryophyta</taxon>
        <taxon>Bryophytina</taxon>
        <taxon>Bryopsida</taxon>
        <taxon>Dicranidae</taxon>
        <taxon>Pseudoditrichales</taxon>
        <taxon>Ditrichaceae</taxon>
        <taxon>Ceratodon</taxon>
    </lineage>
</organism>
<comment type="caution">
    <text evidence="2">The sequence shown here is derived from an EMBL/GenBank/DDBJ whole genome shotgun (WGS) entry which is preliminary data.</text>
</comment>
<keyword evidence="1" id="KW-0732">Signal</keyword>
<evidence type="ECO:0000313" key="3">
    <source>
        <dbReference type="Proteomes" id="UP000822688"/>
    </source>
</evidence>
<dbReference type="EMBL" id="CM026431">
    <property type="protein sequence ID" value="KAG0560312.1"/>
    <property type="molecule type" value="Genomic_DNA"/>
</dbReference>
<proteinExistence type="predicted"/>
<name>A0A8T0GTL9_CERPU</name>
<accession>A0A8T0GTL9</accession>
<protein>
    <submittedName>
        <fullName evidence="2">Uncharacterized protein</fullName>
    </submittedName>
</protein>
<sequence>MCVLLLGLFVISLNSGMGTNLSSAQQLEIGICRTCTLYAHSSCYPLGSRAHYAILF</sequence>
<dbReference type="Proteomes" id="UP000822688">
    <property type="component" value="Chromosome 10"/>
</dbReference>
<feature type="signal peptide" evidence="1">
    <location>
        <begin position="1"/>
        <end position="18"/>
    </location>
</feature>
<evidence type="ECO:0000256" key="1">
    <source>
        <dbReference type="SAM" id="SignalP"/>
    </source>
</evidence>
<keyword evidence="3" id="KW-1185">Reference proteome</keyword>
<reference evidence="2" key="1">
    <citation type="submission" date="2020-06" db="EMBL/GenBank/DDBJ databases">
        <title>WGS assembly of Ceratodon purpureus strain R40.</title>
        <authorList>
            <person name="Carey S.B."/>
            <person name="Jenkins J."/>
            <person name="Shu S."/>
            <person name="Lovell J.T."/>
            <person name="Sreedasyam A."/>
            <person name="Maumus F."/>
            <person name="Tiley G.P."/>
            <person name="Fernandez-Pozo N."/>
            <person name="Barry K."/>
            <person name="Chen C."/>
            <person name="Wang M."/>
            <person name="Lipzen A."/>
            <person name="Daum C."/>
            <person name="Saski C.A."/>
            <person name="Payton A.C."/>
            <person name="Mcbreen J.C."/>
            <person name="Conrad R.E."/>
            <person name="Kollar L.M."/>
            <person name="Olsson S."/>
            <person name="Huttunen S."/>
            <person name="Landis J.B."/>
            <person name="Wickett N.J."/>
            <person name="Johnson M.G."/>
            <person name="Rensing S.A."/>
            <person name="Grimwood J."/>
            <person name="Schmutz J."/>
            <person name="Mcdaniel S.F."/>
        </authorList>
    </citation>
    <scope>NUCLEOTIDE SEQUENCE</scope>
    <source>
        <strain evidence="2">R40</strain>
    </source>
</reference>
<gene>
    <name evidence="2" type="ORF">KC19_10G171100</name>
</gene>
<dbReference type="AlphaFoldDB" id="A0A8T0GTL9"/>